<evidence type="ECO:0000256" key="2">
    <source>
        <dbReference type="ARBA" id="ARBA00022448"/>
    </source>
</evidence>
<comment type="subcellular location">
    <subcellularLocation>
        <location evidence="1 7">Cell membrane</location>
        <topology evidence="1 7">Multi-pass membrane protein</topology>
    </subcellularLocation>
</comment>
<dbReference type="HOGENOM" id="CLU_016047_1_2_9"/>
<dbReference type="EMBL" id="ACIP02000007">
    <property type="protein sequence ID" value="EEP27432.1"/>
    <property type="molecule type" value="Genomic_DNA"/>
</dbReference>
<dbReference type="PROSITE" id="PS50928">
    <property type="entry name" value="ABC_TM1"/>
    <property type="match status" value="1"/>
</dbReference>
<protein>
    <submittedName>
        <fullName evidence="9">ABC transporter, permease protein</fullName>
    </submittedName>
</protein>
<evidence type="ECO:0000256" key="5">
    <source>
        <dbReference type="ARBA" id="ARBA00022989"/>
    </source>
</evidence>
<feature type="transmembrane region" description="Helical" evidence="7">
    <location>
        <begin position="167"/>
        <end position="189"/>
    </location>
</feature>
<evidence type="ECO:0000256" key="4">
    <source>
        <dbReference type="ARBA" id="ARBA00022692"/>
    </source>
</evidence>
<accession>C4GDF3</accession>
<feature type="domain" description="ABC transmembrane type-1" evidence="8">
    <location>
        <begin position="55"/>
        <end position="247"/>
    </location>
</feature>
<comment type="similarity">
    <text evidence="7">Belongs to the binding-protein-dependent transport system permease family.</text>
</comment>
<evidence type="ECO:0000256" key="1">
    <source>
        <dbReference type="ARBA" id="ARBA00004651"/>
    </source>
</evidence>
<comment type="caution">
    <text evidence="9">The sequence shown here is derived from an EMBL/GenBank/DDBJ whole genome shotgun (WGS) entry which is preliminary data.</text>
</comment>
<dbReference type="RefSeq" id="WP_006907103.1">
    <property type="nucleotide sequence ID" value="NZ_GG665867.1"/>
</dbReference>
<feature type="transmembrane region" description="Helical" evidence="7">
    <location>
        <begin position="229"/>
        <end position="248"/>
    </location>
</feature>
<dbReference type="STRING" id="626523.GCWU000342_02126"/>
<keyword evidence="10" id="KW-1185">Reference proteome</keyword>
<organism evidence="9 10">
    <name type="scientific">Shuttleworthella satelles DSM 14600</name>
    <dbReference type="NCBI Taxonomy" id="626523"/>
    <lineage>
        <taxon>Bacteria</taxon>
        <taxon>Bacillati</taxon>
        <taxon>Bacillota</taxon>
        <taxon>Clostridia</taxon>
        <taxon>Lachnospirales</taxon>
        <taxon>Lachnospiraceae</taxon>
        <taxon>Shuttleworthella</taxon>
    </lineage>
</organism>
<feature type="transmembrane region" description="Helical" evidence="7">
    <location>
        <begin position="55"/>
        <end position="78"/>
    </location>
</feature>
<keyword evidence="3" id="KW-1003">Cell membrane</keyword>
<evidence type="ECO:0000256" key="3">
    <source>
        <dbReference type="ARBA" id="ARBA00022475"/>
    </source>
</evidence>
<dbReference type="eggNOG" id="COG0395">
    <property type="taxonomic scope" value="Bacteria"/>
</dbReference>
<name>C4GDF3_9FIRM</name>
<evidence type="ECO:0000256" key="6">
    <source>
        <dbReference type="ARBA" id="ARBA00023136"/>
    </source>
</evidence>
<dbReference type="Gene3D" id="1.10.3720.10">
    <property type="entry name" value="MetI-like"/>
    <property type="match status" value="1"/>
</dbReference>
<dbReference type="GO" id="GO:0055085">
    <property type="term" value="P:transmembrane transport"/>
    <property type="evidence" value="ECO:0007669"/>
    <property type="project" value="InterPro"/>
</dbReference>
<proteinExistence type="inferred from homology"/>
<evidence type="ECO:0000256" key="7">
    <source>
        <dbReference type="RuleBase" id="RU363032"/>
    </source>
</evidence>
<dbReference type="CDD" id="cd06261">
    <property type="entry name" value="TM_PBP2"/>
    <property type="match status" value="1"/>
</dbReference>
<evidence type="ECO:0000259" key="8">
    <source>
        <dbReference type="PROSITE" id="PS50928"/>
    </source>
</evidence>
<dbReference type="PANTHER" id="PTHR43744">
    <property type="entry name" value="ABC TRANSPORTER PERMEASE PROTEIN MG189-RELATED-RELATED"/>
    <property type="match status" value="1"/>
</dbReference>
<feature type="transmembrane region" description="Helical" evidence="7">
    <location>
        <begin position="90"/>
        <end position="114"/>
    </location>
</feature>
<dbReference type="Proteomes" id="UP000003494">
    <property type="component" value="Unassembled WGS sequence"/>
</dbReference>
<dbReference type="InterPro" id="IPR000515">
    <property type="entry name" value="MetI-like"/>
</dbReference>
<keyword evidence="6 7" id="KW-0472">Membrane</keyword>
<feature type="transmembrane region" description="Helical" evidence="7">
    <location>
        <begin position="126"/>
        <end position="146"/>
    </location>
</feature>
<reference evidence="9" key="1">
    <citation type="submission" date="2009-04" db="EMBL/GenBank/DDBJ databases">
        <authorList>
            <person name="Weinstock G."/>
            <person name="Sodergren E."/>
            <person name="Clifton S."/>
            <person name="Fulton L."/>
            <person name="Fulton B."/>
            <person name="Courtney L."/>
            <person name="Fronick C."/>
            <person name="Harrison M."/>
            <person name="Strong C."/>
            <person name="Farmer C."/>
            <person name="Delahaunty K."/>
            <person name="Markovic C."/>
            <person name="Hall O."/>
            <person name="Minx P."/>
            <person name="Tomlinson C."/>
            <person name="Mitreva M."/>
            <person name="Nelson J."/>
            <person name="Hou S."/>
            <person name="Wollam A."/>
            <person name="Pepin K.H."/>
            <person name="Johnson M."/>
            <person name="Bhonagiri V."/>
            <person name="Nash W.E."/>
            <person name="Warren W."/>
            <person name="Chinwalla A."/>
            <person name="Mardis E.R."/>
            <person name="Wilson R.K."/>
        </authorList>
    </citation>
    <scope>NUCLEOTIDE SEQUENCE [LARGE SCALE GENOMIC DNA]</scope>
    <source>
        <strain evidence="9">DSM 14600</strain>
    </source>
</reference>
<keyword evidence="2 7" id="KW-0813">Transport</keyword>
<sequence>MRNSKKYTVISEILCLFFLLLFVYPLVLMVGKAFDNGGIENFARVFRFFDLWKNLWTSILTVGGTLLIVGFCTSLAAFSFSKLRFRGKNILYYVFLTGLMIPASSLIFPLYQIVRLFHFNNTPLALIFPYAALNCCFNLLILKNYYDTLPSELMDAGRIDGANTWQIFCLVMQPIARPGLVFVLIQTFLSAWNELQMGMIFITDNDIQPLSVIPLRFLETRSPGFTSNVLYAALVICLVPIGIFYVFASRKLVSGLSAGAVKG</sequence>
<keyword evidence="5 7" id="KW-1133">Transmembrane helix</keyword>
<dbReference type="Pfam" id="PF00528">
    <property type="entry name" value="BPD_transp_1"/>
    <property type="match status" value="1"/>
</dbReference>
<evidence type="ECO:0000313" key="10">
    <source>
        <dbReference type="Proteomes" id="UP000003494"/>
    </source>
</evidence>
<gene>
    <name evidence="9" type="ORF">GCWU000342_02126</name>
</gene>
<dbReference type="AlphaFoldDB" id="C4GDF3"/>
<dbReference type="PANTHER" id="PTHR43744:SF12">
    <property type="entry name" value="ABC TRANSPORTER PERMEASE PROTEIN MG189-RELATED"/>
    <property type="match status" value="1"/>
</dbReference>
<dbReference type="SUPFAM" id="SSF161098">
    <property type="entry name" value="MetI-like"/>
    <property type="match status" value="1"/>
</dbReference>
<dbReference type="GO" id="GO:0005886">
    <property type="term" value="C:plasma membrane"/>
    <property type="evidence" value="ECO:0007669"/>
    <property type="project" value="UniProtKB-SubCell"/>
</dbReference>
<dbReference type="InterPro" id="IPR035906">
    <property type="entry name" value="MetI-like_sf"/>
</dbReference>
<feature type="transmembrane region" description="Helical" evidence="7">
    <location>
        <begin position="7"/>
        <end position="27"/>
    </location>
</feature>
<keyword evidence="4 7" id="KW-0812">Transmembrane</keyword>
<evidence type="ECO:0000313" key="9">
    <source>
        <dbReference type="EMBL" id="EEP27432.1"/>
    </source>
</evidence>